<dbReference type="AlphaFoldDB" id="A0A1R0H6Q4"/>
<dbReference type="InterPro" id="IPR002125">
    <property type="entry name" value="CMP_dCMP_dom"/>
</dbReference>
<evidence type="ECO:0000259" key="1">
    <source>
        <dbReference type="PROSITE" id="PS51747"/>
    </source>
</evidence>
<dbReference type="OrthoDB" id="252265at2759"/>
<dbReference type="EMBL" id="LSSL01000346">
    <property type="protein sequence ID" value="OLY84819.1"/>
    <property type="molecule type" value="Genomic_DNA"/>
</dbReference>
<dbReference type="PANTHER" id="PTHR11079">
    <property type="entry name" value="CYTOSINE DEAMINASE FAMILY MEMBER"/>
    <property type="match status" value="1"/>
</dbReference>
<dbReference type="PANTHER" id="PTHR11079:SF162">
    <property type="entry name" value="RIBOFLAVIN BIOSYNTHESIS PROTEIN PYRD, CHLOROPLASTIC"/>
    <property type="match status" value="1"/>
</dbReference>
<dbReference type="Pfam" id="PF18785">
    <property type="entry name" value="Inv-AAD"/>
    <property type="match status" value="1"/>
</dbReference>
<organism evidence="2 3">
    <name type="scientific">Smittium mucronatum</name>
    <dbReference type="NCBI Taxonomy" id="133383"/>
    <lineage>
        <taxon>Eukaryota</taxon>
        <taxon>Fungi</taxon>
        <taxon>Fungi incertae sedis</taxon>
        <taxon>Zoopagomycota</taxon>
        <taxon>Kickxellomycotina</taxon>
        <taxon>Harpellomycetes</taxon>
        <taxon>Harpellales</taxon>
        <taxon>Legeriomycetaceae</taxon>
        <taxon>Smittium</taxon>
    </lineage>
</organism>
<comment type="caution">
    <text evidence="2">The sequence shown here is derived from an EMBL/GenBank/DDBJ whole genome shotgun (WGS) entry which is preliminary data.</text>
</comment>
<dbReference type="Gene3D" id="3.40.140.10">
    <property type="entry name" value="Cytidine Deaminase, domain 2"/>
    <property type="match status" value="1"/>
</dbReference>
<evidence type="ECO:0000313" key="2">
    <source>
        <dbReference type="EMBL" id="OLY84819.1"/>
    </source>
</evidence>
<dbReference type="GO" id="GO:0006139">
    <property type="term" value="P:nucleobase-containing compound metabolic process"/>
    <property type="evidence" value="ECO:0007669"/>
    <property type="project" value="UniProtKB-ARBA"/>
</dbReference>
<evidence type="ECO:0000313" key="3">
    <source>
        <dbReference type="Proteomes" id="UP000187455"/>
    </source>
</evidence>
<feature type="domain" description="CMP/dCMP-type deaminase" evidence="1">
    <location>
        <begin position="20"/>
        <end position="145"/>
    </location>
</feature>
<dbReference type="InterPro" id="IPR016193">
    <property type="entry name" value="Cytidine_deaminase-like"/>
</dbReference>
<dbReference type="PROSITE" id="PS51747">
    <property type="entry name" value="CYT_DCMP_DEAMINASES_2"/>
    <property type="match status" value="1"/>
</dbReference>
<name>A0A1R0H6Q4_9FUNG</name>
<dbReference type="Proteomes" id="UP000187455">
    <property type="component" value="Unassembled WGS sequence"/>
</dbReference>
<proteinExistence type="predicted"/>
<reference evidence="2 3" key="1">
    <citation type="journal article" date="2016" name="Mol. Biol. Evol.">
        <title>Genome-Wide Survey of Gut Fungi (Harpellales) Reveals the First Horizontally Transferred Ubiquitin Gene from a Mosquito Host.</title>
        <authorList>
            <person name="Wang Y."/>
            <person name="White M.M."/>
            <person name="Kvist S."/>
            <person name="Moncalvo J.M."/>
        </authorList>
    </citation>
    <scope>NUCLEOTIDE SEQUENCE [LARGE SCALE GENOMIC DNA]</scope>
    <source>
        <strain evidence="2 3">ALG-7-W6</strain>
    </source>
</reference>
<dbReference type="SUPFAM" id="SSF53927">
    <property type="entry name" value="Cytidine deaminase-like"/>
    <property type="match status" value="1"/>
</dbReference>
<keyword evidence="3" id="KW-1185">Reference proteome</keyword>
<dbReference type="STRING" id="133383.A0A1R0H6Q4"/>
<dbReference type="GO" id="GO:0008835">
    <property type="term" value="F:diaminohydroxyphosphoribosylaminopyrimidine deaminase activity"/>
    <property type="evidence" value="ECO:0007669"/>
    <property type="project" value="TreeGrafter"/>
</dbReference>
<gene>
    <name evidence="2" type="ORF">AYI68_g1011</name>
</gene>
<accession>A0A1R0H6Q4</accession>
<protein>
    <submittedName>
        <fullName evidence="2">Diaminohydroxyphosphoribosylamino-pyrimidine deaminase</fullName>
    </submittedName>
</protein>
<sequence length="169" mass="18785">MGNKKALKVVYDHKESAEYENAYEFMNLAIQQAFMAPTVSTAFNVGSVVVVDDVVMSTGYSREHPGNTHAAEVALAKLNPQKLSHGSSLYNTMEPCSHRLSGKESCADRIIRAGVAKVYIGVKEPSTFSECKGCQTLLDAGIDVIYMQMLQERCLEPNRELLNRNFYKQ</sequence>